<sequence length="294" mass="34136">MFLKILRKSQVNSSSKLRNVSLNILRIRHFYTEKVCNEKAKAEVKEGKRKLKSSDEKNIQDKKAISEESDYIKWVLDPMQGGQYVKPLSKAGTNFINQKEYPYPLNPKFKPVPPLSLQIRRNIYEKWKQGKNLREISDMFSISVARVEAILRLAEVESKWHREKKTLNSYAQTMHNMLGSGKNKSLNEPRFFVFTPSESQNFTLIHENSYFTSKDAADELQRCLYSDLKEKVIQSQSNTLLHNKHDISNKESGLQKEITNLIPQKNRFDLKVVDSNTGNTWLLSKGVLKQIKVK</sequence>
<proteinExistence type="predicted"/>
<dbReference type="Pfam" id="PF12298">
    <property type="entry name" value="Bot1p"/>
    <property type="match status" value="1"/>
</dbReference>
<dbReference type="AlphaFoldDB" id="A0A0W4ZCE2"/>
<dbReference type="PANTHER" id="PTHR28158">
    <property type="entry name" value="37S RIBOSOMAL PROTEIN S35, MITOCHONDRIAL"/>
    <property type="match status" value="1"/>
</dbReference>
<evidence type="ECO:0000313" key="1">
    <source>
        <dbReference type="EMBL" id="KTW26082.1"/>
    </source>
</evidence>
<dbReference type="GO" id="GO:0003735">
    <property type="term" value="F:structural constituent of ribosome"/>
    <property type="evidence" value="ECO:0007669"/>
    <property type="project" value="TreeGrafter"/>
</dbReference>
<dbReference type="GO" id="GO:0032543">
    <property type="term" value="P:mitochondrial translation"/>
    <property type="evidence" value="ECO:0007669"/>
    <property type="project" value="TreeGrafter"/>
</dbReference>
<keyword evidence="2" id="KW-1185">Reference proteome</keyword>
<gene>
    <name evidence="1" type="ORF">T552_02975</name>
</gene>
<dbReference type="PANTHER" id="PTHR28158:SF1">
    <property type="entry name" value="SMALL RIBOSOMAL SUBUNIT PROTEIN MS45"/>
    <property type="match status" value="1"/>
</dbReference>
<accession>A0A0W4ZCE2</accession>
<dbReference type="RefSeq" id="XP_018224626.1">
    <property type="nucleotide sequence ID" value="XM_018371497.1"/>
</dbReference>
<evidence type="ECO:0008006" key="3">
    <source>
        <dbReference type="Google" id="ProtNLM"/>
    </source>
</evidence>
<dbReference type="GO" id="GO:0005763">
    <property type="term" value="C:mitochondrial small ribosomal subunit"/>
    <property type="evidence" value="ECO:0007669"/>
    <property type="project" value="TreeGrafter"/>
</dbReference>
<dbReference type="InterPro" id="IPR021036">
    <property type="entry name" value="Ribosomal_mS45"/>
</dbReference>
<dbReference type="OrthoDB" id="2093409at2759"/>
<dbReference type="Proteomes" id="UP000054454">
    <property type="component" value="Unassembled WGS sequence"/>
</dbReference>
<organism evidence="1 2">
    <name type="scientific">Pneumocystis carinii (strain B80)</name>
    <name type="common">Rat pneumocystis pneumonia agent</name>
    <name type="synonym">Pneumocystis carinii f. sp. carinii</name>
    <dbReference type="NCBI Taxonomy" id="1408658"/>
    <lineage>
        <taxon>Eukaryota</taxon>
        <taxon>Fungi</taxon>
        <taxon>Dikarya</taxon>
        <taxon>Ascomycota</taxon>
        <taxon>Taphrinomycotina</taxon>
        <taxon>Pneumocystomycetes</taxon>
        <taxon>Pneumocystaceae</taxon>
        <taxon>Pneumocystis</taxon>
    </lineage>
</organism>
<dbReference type="GeneID" id="28937700"/>
<evidence type="ECO:0000313" key="2">
    <source>
        <dbReference type="Proteomes" id="UP000054454"/>
    </source>
</evidence>
<dbReference type="EMBL" id="LFVZ01000014">
    <property type="protein sequence ID" value="KTW26082.1"/>
    <property type="molecule type" value="Genomic_DNA"/>
</dbReference>
<protein>
    <recommendedName>
        <fullName evidence="3">37S ribosomal protein S35, mitochondrial</fullName>
    </recommendedName>
</protein>
<reference evidence="2" key="1">
    <citation type="journal article" date="2016" name="Nat. Commun.">
        <title>Genome analysis of three Pneumocystis species reveals adaptation mechanisms to life exclusively in mammalian hosts.</title>
        <authorList>
            <person name="Ma L."/>
            <person name="Chen Z."/>
            <person name="Huang D.W."/>
            <person name="Kutty G."/>
            <person name="Ishihara M."/>
            <person name="Wang H."/>
            <person name="Abouelleil A."/>
            <person name="Bishop L."/>
            <person name="Davey E."/>
            <person name="Deng R."/>
            <person name="Deng X."/>
            <person name="Fan L."/>
            <person name="Fantoni G."/>
            <person name="Fitzgerald M."/>
            <person name="Gogineni E."/>
            <person name="Goldberg J.M."/>
            <person name="Handley G."/>
            <person name="Hu X."/>
            <person name="Huber C."/>
            <person name="Jiao X."/>
            <person name="Jones K."/>
            <person name="Levin J.Z."/>
            <person name="Liu Y."/>
            <person name="Macdonald P."/>
            <person name="Melnikov A."/>
            <person name="Raley C."/>
            <person name="Sassi M."/>
            <person name="Sherman B.T."/>
            <person name="Song X."/>
            <person name="Sykes S."/>
            <person name="Tran B."/>
            <person name="Walsh L."/>
            <person name="Xia Y."/>
            <person name="Yang J."/>
            <person name="Young S."/>
            <person name="Zeng Q."/>
            <person name="Zheng X."/>
            <person name="Stephens R."/>
            <person name="Nusbaum C."/>
            <person name="Birren B.W."/>
            <person name="Azadi P."/>
            <person name="Lempicki R.A."/>
            <person name="Cuomo C.A."/>
            <person name="Kovacs J.A."/>
        </authorList>
    </citation>
    <scope>NUCLEOTIDE SEQUENCE [LARGE SCALE GENOMIC DNA]</scope>
    <source>
        <strain evidence="2">B80</strain>
    </source>
</reference>
<name>A0A0W4ZCE2_PNEC8</name>
<dbReference type="VEuPathDB" id="FungiDB:T552_02975"/>
<comment type="caution">
    <text evidence="1">The sequence shown here is derived from an EMBL/GenBank/DDBJ whole genome shotgun (WGS) entry which is preliminary data.</text>
</comment>